<evidence type="ECO:0000256" key="2">
    <source>
        <dbReference type="ARBA" id="ARBA00010905"/>
    </source>
</evidence>
<protein>
    <submittedName>
        <fullName evidence="9">FAM3 metabolism regulating signaling molecule D</fullName>
    </submittedName>
</protein>
<evidence type="ECO:0000256" key="1">
    <source>
        <dbReference type="ARBA" id="ARBA00004613"/>
    </source>
</evidence>
<keyword evidence="3" id="KW-0964">Secreted</keyword>
<keyword evidence="5 7" id="KW-0430">Lectin</keyword>
<evidence type="ECO:0000256" key="6">
    <source>
        <dbReference type="ARBA" id="ARBA00023157"/>
    </source>
</evidence>
<evidence type="ECO:0000256" key="5">
    <source>
        <dbReference type="ARBA" id="ARBA00022734"/>
    </source>
</evidence>
<evidence type="ECO:0000313" key="10">
    <source>
        <dbReference type="Proteomes" id="UP000261580"/>
    </source>
</evidence>
<dbReference type="PANTHER" id="PTHR14592">
    <property type="entry name" value="UNCHARACTERIZED FAM3"/>
    <property type="match status" value="1"/>
</dbReference>
<sequence length="230" mass="25324">LLLTAVLPLAAVIIVLLITWGISINSSAAQERERNTLGEMFSPPTSVPKCSLSRVCPPSHIALRIRSGAADIVGPTVCFDGKIIMSHALNNVGPGLNIAVINGEYNTQTSHKHGALSFFYFFFIYTLTKDPKDILAHLKKIKRGMIVLVASFDDVTQKMTNEMREIFSEMGSTLISSVKRRDSWVFAGRAGTKIKSLFEKQAVNDEKNNIYGGWPEMVEVGGCFPRVFSD</sequence>
<dbReference type="InterPro" id="IPR039477">
    <property type="entry name" value="ILEI/PANDER_dom"/>
</dbReference>
<evidence type="ECO:0000256" key="7">
    <source>
        <dbReference type="PROSITE-ProRule" id="PRU01375"/>
    </source>
</evidence>
<accession>A0A3Q4HH78</accession>
<dbReference type="Bgee" id="ENSNBRG00000017372">
    <property type="expression patterns" value="Expressed in skeletal muscle tissue and 2 other cell types or tissues"/>
</dbReference>
<dbReference type="CDD" id="cd13940">
    <property type="entry name" value="ILEI_FAM3C"/>
    <property type="match status" value="1"/>
</dbReference>
<evidence type="ECO:0000256" key="3">
    <source>
        <dbReference type="ARBA" id="ARBA00022525"/>
    </source>
</evidence>
<dbReference type="InterPro" id="IPR039220">
    <property type="entry name" value="FAM3"/>
</dbReference>
<dbReference type="AlphaFoldDB" id="A0A3Q4HH78"/>
<reference evidence="9" key="1">
    <citation type="submission" date="2025-08" db="UniProtKB">
        <authorList>
            <consortium name="Ensembl"/>
        </authorList>
    </citation>
    <scope>IDENTIFICATION</scope>
</reference>
<reference evidence="9" key="2">
    <citation type="submission" date="2025-09" db="UniProtKB">
        <authorList>
            <consortium name="Ensembl"/>
        </authorList>
    </citation>
    <scope>IDENTIFICATION</scope>
</reference>
<dbReference type="STRING" id="32507.ENSNBRP00000022725"/>
<feature type="domain" description="ILEI/PANDER" evidence="8">
    <location>
        <begin position="95"/>
        <end position="191"/>
    </location>
</feature>
<dbReference type="GeneTree" id="ENSGT00950000183004"/>
<dbReference type="Ensembl" id="ENSNBRT00000023321.1">
    <property type="protein sequence ID" value="ENSNBRP00000022725.1"/>
    <property type="gene ID" value="ENSNBRG00000017372.1"/>
</dbReference>
<dbReference type="Proteomes" id="UP000261580">
    <property type="component" value="Unassembled WGS sequence"/>
</dbReference>
<comment type="similarity">
    <text evidence="2">Belongs to the FAM3 family.</text>
</comment>
<keyword evidence="10" id="KW-1185">Reference proteome</keyword>
<evidence type="ECO:0000256" key="4">
    <source>
        <dbReference type="ARBA" id="ARBA00022729"/>
    </source>
</evidence>
<dbReference type="InterPro" id="IPR039475">
    <property type="entry name" value="ILEI_FAM3C"/>
</dbReference>
<organism evidence="9 10">
    <name type="scientific">Neolamprologus brichardi</name>
    <name type="common">Fairy cichlid</name>
    <name type="synonym">Lamprologus brichardi</name>
    <dbReference type="NCBI Taxonomy" id="32507"/>
    <lineage>
        <taxon>Eukaryota</taxon>
        <taxon>Metazoa</taxon>
        <taxon>Chordata</taxon>
        <taxon>Craniata</taxon>
        <taxon>Vertebrata</taxon>
        <taxon>Euteleostomi</taxon>
        <taxon>Actinopterygii</taxon>
        <taxon>Neopterygii</taxon>
        <taxon>Teleostei</taxon>
        <taxon>Neoteleostei</taxon>
        <taxon>Acanthomorphata</taxon>
        <taxon>Ovalentaria</taxon>
        <taxon>Cichlomorphae</taxon>
        <taxon>Cichliformes</taxon>
        <taxon>Cichlidae</taxon>
        <taxon>African cichlids</taxon>
        <taxon>Pseudocrenilabrinae</taxon>
        <taxon>Lamprologini</taxon>
        <taxon>Neolamprologus</taxon>
    </lineage>
</organism>
<name>A0A3Q4HH78_NEOBR</name>
<dbReference type="GO" id="GO:0005576">
    <property type="term" value="C:extracellular region"/>
    <property type="evidence" value="ECO:0007669"/>
    <property type="project" value="UniProtKB-SubCell"/>
</dbReference>
<comment type="subcellular location">
    <subcellularLocation>
        <location evidence="1">Secreted</location>
    </subcellularLocation>
</comment>
<proteinExistence type="inferred from homology"/>
<keyword evidence="6" id="KW-1015">Disulfide bond</keyword>
<keyword evidence="4" id="KW-0732">Signal</keyword>
<dbReference type="Pfam" id="PF15711">
    <property type="entry name" value="ILEI"/>
    <property type="match status" value="1"/>
</dbReference>
<dbReference type="GO" id="GO:0030246">
    <property type="term" value="F:carbohydrate binding"/>
    <property type="evidence" value="ECO:0007669"/>
    <property type="project" value="UniProtKB-UniRule"/>
</dbReference>
<evidence type="ECO:0000313" key="9">
    <source>
        <dbReference type="Ensembl" id="ENSNBRP00000022725.1"/>
    </source>
</evidence>
<evidence type="ECO:0000259" key="8">
    <source>
        <dbReference type="Pfam" id="PF15711"/>
    </source>
</evidence>
<dbReference type="PROSITE" id="PS52031">
    <property type="entry name" value="GG_LECTIN"/>
    <property type="match status" value="1"/>
</dbReference>